<gene>
    <name evidence="5" type="ORF">ABEB36_006850</name>
</gene>
<comment type="caution">
    <text evidence="5">The sequence shown here is derived from an EMBL/GenBank/DDBJ whole genome shotgun (WGS) entry which is preliminary data.</text>
</comment>
<dbReference type="PANTHER" id="PTHR16255">
    <property type="entry name" value="REQUIRED FOR MEIOTIC NUCLEAR DIVISION PROTEIN 1 HOMOLOG"/>
    <property type="match status" value="1"/>
</dbReference>
<reference evidence="5 6" key="1">
    <citation type="submission" date="2024-05" db="EMBL/GenBank/DDBJ databases">
        <title>Genetic variation in Jamaican populations of the coffee berry borer (Hypothenemus hampei).</title>
        <authorList>
            <person name="Errbii M."/>
            <person name="Myrie A."/>
        </authorList>
    </citation>
    <scope>NUCLEOTIDE SEQUENCE [LARGE SCALE GENOMIC DNA]</scope>
    <source>
        <strain evidence="5">JA-Hopewell-2020-01-JO</strain>
        <tissue evidence="5">Whole body</tissue>
    </source>
</reference>
<evidence type="ECO:0000313" key="5">
    <source>
        <dbReference type="EMBL" id="KAL1501548.1"/>
    </source>
</evidence>
<dbReference type="Proteomes" id="UP001566132">
    <property type="component" value="Unassembled WGS sequence"/>
</dbReference>
<dbReference type="PANTHER" id="PTHR16255:SF1">
    <property type="entry name" value="REQUIRED FOR MEIOTIC NUCLEAR DIVISION PROTEIN 1 HOMOLOG"/>
    <property type="match status" value="1"/>
</dbReference>
<dbReference type="InterPro" id="IPR003734">
    <property type="entry name" value="DUF155"/>
</dbReference>
<protein>
    <recommendedName>
        <fullName evidence="4">DUF155 domain-containing protein</fullName>
    </recommendedName>
</protein>
<keyword evidence="3" id="KW-0812">Transmembrane</keyword>
<keyword evidence="3" id="KW-0472">Membrane</keyword>
<feature type="domain" description="DUF155" evidence="4">
    <location>
        <begin position="139"/>
        <end position="318"/>
    </location>
</feature>
<sequence>MYFLCKSLITVTTKSTKVLNLFKNFSTNTSILNQKLASAKFISKADLVSRFVSSKPHESITSVQVKKRPARKKKSLETEGITPGVYNVVAYATAEEYNLEGLIDGLKKQDLYNSHLVPNEEDVVYANAKYKVEKEPREIFFFREGGIVLWNITDLESTNLLSFLRQYEQDSYAERLVQAESEVMNYKYQMDDKFSCLDKEGNFVLSNLDNENMTLVKYTFSNAMFLSVKLSIWEASLEKYIEEIENVTNDLKRGKKIKLSREDALRKHGELFALRHYLNLSSDVLDTPDFYWENEHLEGLYNQVCAYFCINKRSKVMNEKINHCVELIGLISHHLDDKHHIRLEWMIIILIMVEVVFEIIHYVDRYTH</sequence>
<dbReference type="InterPro" id="IPR051624">
    <property type="entry name" value="RMD1/Sad1-interacting"/>
</dbReference>
<evidence type="ECO:0000313" key="6">
    <source>
        <dbReference type="Proteomes" id="UP001566132"/>
    </source>
</evidence>
<keyword evidence="6" id="KW-1185">Reference proteome</keyword>
<dbReference type="AlphaFoldDB" id="A0ABD1ESG6"/>
<dbReference type="GO" id="GO:0005739">
    <property type="term" value="C:mitochondrion"/>
    <property type="evidence" value="ECO:0007669"/>
    <property type="project" value="UniProtKB-ARBA"/>
</dbReference>
<evidence type="ECO:0000259" key="4">
    <source>
        <dbReference type="Pfam" id="PF02582"/>
    </source>
</evidence>
<dbReference type="EMBL" id="JBDJPC010000005">
    <property type="protein sequence ID" value="KAL1501548.1"/>
    <property type="molecule type" value="Genomic_DNA"/>
</dbReference>
<evidence type="ECO:0000256" key="1">
    <source>
        <dbReference type="ARBA" id="ARBA00008306"/>
    </source>
</evidence>
<feature type="coiled-coil region" evidence="2">
    <location>
        <begin position="230"/>
        <end position="257"/>
    </location>
</feature>
<keyword evidence="3" id="KW-1133">Transmembrane helix</keyword>
<feature type="transmembrane region" description="Helical" evidence="3">
    <location>
        <begin position="345"/>
        <end position="363"/>
    </location>
</feature>
<evidence type="ECO:0000256" key="3">
    <source>
        <dbReference type="SAM" id="Phobius"/>
    </source>
</evidence>
<evidence type="ECO:0000256" key="2">
    <source>
        <dbReference type="SAM" id="Coils"/>
    </source>
</evidence>
<accession>A0ABD1ESG6</accession>
<comment type="similarity">
    <text evidence="1">Belongs to the RMD1/sif2 family.</text>
</comment>
<organism evidence="5 6">
    <name type="scientific">Hypothenemus hampei</name>
    <name type="common">Coffee berry borer</name>
    <dbReference type="NCBI Taxonomy" id="57062"/>
    <lineage>
        <taxon>Eukaryota</taxon>
        <taxon>Metazoa</taxon>
        <taxon>Ecdysozoa</taxon>
        <taxon>Arthropoda</taxon>
        <taxon>Hexapoda</taxon>
        <taxon>Insecta</taxon>
        <taxon>Pterygota</taxon>
        <taxon>Neoptera</taxon>
        <taxon>Endopterygota</taxon>
        <taxon>Coleoptera</taxon>
        <taxon>Polyphaga</taxon>
        <taxon>Cucujiformia</taxon>
        <taxon>Curculionidae</taxon>
        <taxon>Scolytinae</taxon>
        <taxon>Hypothenemus</taxon>
    </lineage>
</organism>
<name>A0ABD1ESG6_HYPHA</name>
<dbReference type="Pfam" id="PF02582">
    <property type="entry name" value="DUF155"/>
    <property type="match status" value="1"/>
</dbReference>
<proteinExistence type="inferred from homology"/>
<keyword evidence="2" id="KW-0175">Coiled coil</keyword>